<reference evidence="1 2" key="1">
    <citation type="submission" date="2016-10" db="EMBL/GenBank/DDBJ databases">
        <authorList>
            <person name="de Groot N.N."/>
        </authorList>
    </citation>
    <scope>NUCLEOTIDE SEQUENCE [LARGE SCALE GENOMIC DNA]</scope>
    <source>
        <strain evidence="1 2">DSM 20475</strain>
    </source>
</reference>
<organism evidence="1 2">
    <name type="scientific">Peptococcus niger</name>
    <dbReference type="NCBI Taxonomy" id="2741"/>
    <lineage>
        <taxon>Bacteria</taxon>
        <taxon>Bacillati</taxon>
        <taxon>Bacillota</taxon>
        <taxon>Clostridia</taxon>
        <taxon>Eubacteriales</taxon>
        <taxon>Peptococcaceae</taxon>
        <taxon>Peptococcus</taxon>
    </lineage>
</organism>
<evidence type="ECO:0000313" key="2">
    <source>
        <dbReference type="Proteomes" id="UP000198995"/>
    </source>
</evidence>
<dbReference type="Proteomes" id="UP000198995">
    <property type="component" value="Unassembled WGS sequence"/>
</dbReference>
<evidence type="ECO:0000313" key="1">
    <source>
        <dbReference type="EMBL" id="SDD54486.1"/>
    </source>
</evidence>
<proteinExistence type="predicted"/>
<name>A0A1G6VNT1_PEPNI</name>
<accession>A0A1G6VNT1</accession>
<gene>
    <name evidence="1" type="ORF">SAMN04489866_10476</name>
</gene>
<dbReference type="RefSeq" id="WP_091791538.1">
    <property type="nucleotide sequence ID" value="NZ_FNAF01000004.1"/>
</dbReference>
<dbReference type="STRING" id="2741.SAMN04489866_10476"/>
<keyword evidence="2" id="KW-1185">Reference proteome</keyword>
<protein>
    <submittedName>
        <fullName evidence="1">Uncharacterized protein</fullName>
    </submittedName>
</protein>
<sequence length="115" mass="12764">MKKRVLGLALAAGAASYLGLAKRDLVDAIVKLEKPQGELFTRYEGAGAYAFICKNQSKSEDMFLDWIAYNGWEKADQVGDGLFFINDKQDTLLVNRDAILGGRYLVFRASRPIDA</sequence>
<dbReference type="EMBL" id="FNAF01000004">
    <property type="protein sequence ID" value="SDD54486.1"/>
    <property type="molecule type" value="Genomic_DNA"/>
</dbReference>
<dbReference type="AlphaFoldDB" id="A0A1G6VNT1"/>